<dbReference type="SMART" id="SM00910">
    <property type="entry name" value="HIRAN"/>
    <property type="match status" value="1"/>
</dbReference>
<evidence type="ECO:0000256" key="5">
    <source>
        <dbReference type="ARBA" id="ARBA00022763"/>
    </source>
</evidence>
<dbReference type="CDD" id="cd18008">
    <property type="entry name" value="DEXDc_SHPRH-like"/>
    <property type="match status" value="1"/>
</dbReference>
<keyword evidence="8" id="KW-0347">Helicase</keyword>
<feature type="domain" description="RING-type" evidence="16">
    <location>
        <begin position="1053"/>
        <end position="1093"/>
    </location>
</feature>
<evidence type="ECO:0000256" key="14">
    <source>
        <dbReference type="PROSITE-ProRule" id="PRU00175"/>
    </source>
</evidence>
<dbReference type="PROSITE" id="PS51194">
    <property type="entry name" value="HELICASE_CTER"/>
    <property type="match status" value="1"/>
</dbReference>
<dbReference type="InterPro" id="IPR001841">
    <property type="entry name" value="Znf_RING"/>
</dbReference>
<dbReference type="GO" id="GO:0008270">
    <property type="term" value="F:zinc ion binding"/>
    <property type="evidence" value="ECO:0007669"/>
    <property type="project" value="UniProtKB-KW"/>
</dbReference>
<dbReference type="InterPro" id="IPR013083">
    <property type="entry name" value="Znf_RING/FYVE/PHD"/>
</dbReference>
<protein>
    <recommendedName>
        <fullName evidence="21">SWI/SNF-related matrix-associated actin-dependent regulator of chromatin subfamily A member 3-like 3</fullName>
    </recommendedName>
</protein>
<evidence type="ECO:0008006" key="21">
    <source>
        <dbReference type="Google" id="ProtNLM"/>
    </source>
</evidence>
<dbReference type="InterPro" id="IPR001650">
    <property type="entry name" value="Helicase_C-like"/>
</dbReference>
<feature type="domain" description="Helicase C-terminal" evidence="18">
    <location>
        <begin position="1123"/>
        <end position="1290"/>
    </location>
</feature>
<evidence type="ECO:0000256" key="7">
    <source>
        <dbReference type="ARBA" id="ARBA00022801"/>
    </source>
</evidence>
<feature type="region of interest" description="Disordered" evidence="15">
    <location>
        <begin position="135"/>
        <end position="156"/>
    </location>
</feature>
<dbReference type="InterPro" id="IPR038718">
    <property type="entry name" value="SNF2-like_sf"/>
</dbReference>
<feature type="region of interest" description="Disordered" evidence="15">
    <location>
        <begin position="371"/>
        <end position="395"/>
    </location>
</feature>
<reference evidence="19" key="1">
    <citation type="submission" date="2023-07" db="EMBL/GenBank/DDBJ databases">
        <title>draft genome sequence of fig (Ficus carica).</title>
        <authorList>
            <person name="Takahashi T."/>
            <person name="Nishimura K."/>
        </authorList>
    </citation>
    <scope>NUCLEOTIDE SEQUENCE</scope>
</reference>
<comment type="similarity">
    <text evidence="2">Belongs to the SNF2/RAD54 helicase family. RAD16 subfamily.</text>
</comment>
<dbReference type="InterPro" id="IPR027417">
    <property type="entry name" value="P-loop_NTPase"/>
</dbReference>
<dbReference type="InterPro" id="IPR000330">
    <property type="entry name" value="SNF2_N"/>
</dbReference>
<dbReference type="Gene3D" id="3.40.50.10810">
    <property type="entry name" value="Tandem AAA-ATPase domain"/>
    <property type="match status" value="1"/>
</dbReference>
<keyword evidence="6 14" id="KW-0863">Zinc-finger</keyword>
<proteinExistence type="inferred from homology"/>
<keyword evidence="3" id="KW-0479">Metal-binding</keyword>
<dbReference type="InterPro" id="IPR017907">
    <property type="entry name" value="Znf_RING_CS"/>
</dbReference>
<dbReference type="EMBL" id="BTGU01000046">
    <property type="protein sequence ID" value="GMN53468.1"/>
    <property type="molecule type" value="Genomic_DNA"/>
</dbReference>
<keyword evidence="7" id="KW-0378">Hydrolase</keyword>
<keyword evidence="9" id="KW-0862">Zinc</keyword>
<dbReference type="InterPro" id="IPR014001">
    <property type="entry name" value="Helicase_ATP-bd"/>
</dbReference>
<dbReference type="GO" id="GO:0006325">
    <property type="term" value="P:chromatin organization"/>
    <property type="evidence" value="ECO:0007669"/>
    <property type="project" value="UniProtKB-KW"/>
</dbReference>
<evidence type="ECO:0000256" key="13">
    <source>
        <dbReference type="ARBA" id="ARBA00023242"/>
    </source>
</evidence>
<feature type="region of interest" description="Disordered" evidence="15">
    <location>
        <begin position="66"/>
        <end position="91"/>
    </location>
</feature>
<dbReference type="SMART" id="SM00490">
    <property type="entry name" value="HELICc"/>
    <property type="match status" value="1"/>
</dbReference>
<feature type="compositionally biased region" description="Basic and acidic residues" evidence="15">
    <location>
        <begin position="379"/>
        <end position="390"/>
    </location>
</feature>
<dbReference type="GO" id="GO:0008094">
    <property type="term" value="F:ATP-dependent activity, acting on DNA"/>
    <property type="evidence" value="ECO:0007669"/>
    <property type="project" value="TreeGrafter"/>
</dbReference>
<evidence type="ECO:0000256" key="9">
    <source>
        <dbReference type="ARBA" id="ARBA00022833"/>
    </source>
</evidence>
<keyword evidence="20" id="KW-1185">Reference proteome</keyword>
<dbReference type="PROSITE" id="PS50089">
    <property type="entry name" value="ZF_RING_2"/>
    <property type="match status" value="1"/>
</dbReference>
<dbReference type="SUPFAM" id="SSF57850">
    <property type="entry name" value="RING/U-box"/>
    <property type="match status" value="1"/>
</dbReference>
<keyword evidence="12" id="KW-0234">DNA repair</keyword>
<keyword evidence="4" id="KW-0547">Nucleotide-binding</keyword>
<dbReference type="InterPro" id="IPR014905">
    <property type="entry name" value="HIRAN"/>
</dbReference>
<gene>
    <name evidence="19" type="ORF">TIFTF001_022601</name>
</gene>
<dbReference type="InterPro" id="IPR049730">
    <property type="entry name" value="SNF2/RAD54-like_C"/>
</dbReference>
<organism evidence="19 20">
    <name type="scientific">Ficus carica</name>
    <name type="common">Common fig</name>
    <dbReference type="NCBI Taxonomy" id="3494"/>
    <lineage>
        <taxon>Eukaryota</taxon>
        <taxon>Viridiplantae</taxon>
        <taxon>Streptophyta</taxon>
        <taxon>Embryophyta</taxon>
        <taxon>Tracheophyta</taxon>
        <taxon>Spermatophyta</taxon>
        <taxon>Magnoliopsida</taxon>
        <taxon>eudicotyledons</taxon>
        <taxon>Gunneridae</taxon>
        <taxon>Pentapetalae</taxon>
        <taxon>rosids</taxon>
        <taxon>fabids</taxon>
        <taxon>Rosales</taxon>
        <taxon>Moraceae</taxon>
        <taxon>Ficeae</taxon>
        <taxon>Ficus</taxon>
    </lineage>
</organism>
<dbReference type="CDD" id="cd18793">
    <property type="entry name" value="SF2_C_SNF"/>
    <property type="match status" value="1"/>
</dbReference>
<dbReference type="Pfam" id="PF24559">
    <property type="entry name" value="UBA_RAD5A"/>
    <property type="match status" value="1"/>
</dbReference>
<dbReference type="Gene3D" id="3.40.50.300">
    <property type="entry name" value="P-loop containing nucleotide triphosphate hydrolases"/>
    <property type="match status" value="1"/>
</dbReference>
<evidence type="ECO:0000256" key="4">
    <source>
        <dbReference type="ARBA" id="ARBA00022741"/>
    </source>
</evidence>
<feature type="region of interest" description="Disordered" evidence="15">
    <location>
        <begin position="1"/>
        <end position="21"/>
    </location>
</feature>
<keyword evidence="5" id="KW-0227">DNA damage</keyword>
<dbReference type="GO" id="GO:0005524">
    <property type="term" value="F:ATP binding"/>
    <property type="evidence" value="ECO:0007669"/>
    <property type="project" value="UniProtKB-KW"/>
</dbReference>
<feature type="compositionally biased region" description="Basic and acidic residues" evidence="15">
    <location>
        <begin position="1"/>
        <end position="15"/>
    </location>
</feature>
<dbReference type="SUPFAM" id="SSF52540">
    <property type="entry name" value="P-loop containing nucleoside triphosphate hydrolases"/>
    <property type="match status" value="2"/>
</dbReference>
<dbReference type="GO" id="GO:0003676">
    <property type="term" value="F:nucleic acid binding"/>
    <property type="evidence" value="ECO:0007669"/>
    <property type="project" value="InterPro"/>
</dbReference>
<dbReference type="Pfam" id="PF00271">
    <property type="entry name" value="Helicase_C"/>
    <property type="match status" value="1"/>
</dbReference>
<dbReference type="Pfam" id="PF08797">
    <property type="entry name" value="HIRAN"/>
    <property type="match status" value="1"/>
</dbReference>
<evidence type="ECO:0000256" key="2">
    <source>
        <dbReference type="ARBA" id="ARBA00008438"/>
    </source>
</evidence>
<accession>A0AA88DBV0</accession>
<dbReference type="Gene3D" id="3.30.40.10">
    <property type="entry name" value="Zinc/RING finger domain, C3HC4 (zinc finger)"/>
    <property type="match status" value="1"/>
</dbReference>
<evidence type="ECO:0000256" key="15">
    <source>
        <dbReference type="SAM" id="MobiDB-lite"/>
    </source>
</evidence>
<dbReference type="GO" id="GO:0005634">
    <property type="term" value="C:nucleus"/>
    <property type="evidence" value="ECO:0007669"/>
    <property type="project" value="UniProtKB-SubCell"/>
</dbReference>
<sequence length="1290" mass="145726">MEADHRTAENEEKIKTVRSIVGSETPESDILRALSLSGDDPDAAAKFIADNPGLVTVKRTMTSTGARISAQIGGAEQPEESEKEKGEKVSVSSRMSFDEFLRVTDTKVMTTEEYLESKPSDESRCEANETVRFKEEPEVHRNEESSGVEEKSEERKAVNVASRMSFDEFLKVTNTKVMTTEEFLSSQAKEVMKIKPSEVDESRSESNAVIRVEEGSGMPRVEESLKFGEKQEGEPGVGFEGNGLNERVKPRKFMGLLDIIEEFEQWCEENGKNEPVVSLGSKASCEGLNAEAKQEAPIAAVPLRWATAIIPVKDEPIEVDLISSSKPIVPVKQEPVLGVEQKGLAVKEEPVKEITRESFVKKFNRIPNKRVQSLQNSSDAKKQRTEDQKPCHVPVEDGDFPEEPNWFLVGRTMVTALSTTKGRKLADNEIVHFSLPSTDWRSNAHWIVRFSTKRFGEIGRLPMEWGKCIVPLVSSGKVKLCGRCIAAPPCLSIMQEIMLFYIHSSIFTDDDNSSWGWKLEATNIDSTIYPLLTLFKFLKIKPFQQAEFTPEELNSRKRLLNLEAEPDEAESTLPIVKQRKGCQQYPEQAKDEQAVSQSSLSKLVGAVDSYNLEVMEPPSTLTCNLRTYQKQALYWMSELEKGIDVEKATKTLHPCWAAYCISDERASSIYVNLFSGEATTRFPTATQMARGGILADAMGLGKTVMTIALILKSPRRCSPDNQVLVKNAAESTASSKPKGGTLIICPMALLSQWKDELETHSEPESISIFVHYGGGRAHNPREIAEYDVVLTTYGVLTNAHKNEGENSIFHGVDWYRVVLDEAHTIKCWKTLGARASFTLSSHCRWCLTGTPIQVFLLPQVHINAFEIYCLDLYSLLCFLHVEPWCNWAWWNKLIQRPYENGDPRGLRLIKAILRPLMLRRTKESKDKEGRPILVLPPTDIQLIECEMTEAEQDFYDALFKRSKVQFDQFVAQGKVLHNYASILELLLRLRQCCNHPFLVMSRGDSQKFADLSKLARRFFELNPESATSAPTGPTKAYFEEVVEAIRRGEILECPICMESADDPVLTPCAHRMCRECLLSSWRSPAAGLCPLCRQTVRKTDLITCPSESRFHVDVEKNWKESSKISSLLNCLERICHSGTGEKSIVFSQWTTFLDLLEIPLKREGIGYLRYDGGLTQKQREKVLYEFNENKEKMVLLMSLRAGGVGLNLTAASNVFLMDPWWNPAVEEQAIMRIHRIGQKRTVSVRRFIVKDTVEERMQQVQARKQRMIAGALTDEEVRSARIEELKMLFR</sequence>
<evidence type="ECO:0000313" key="19">
    <source>
        <dbReference type="EMBL" id="GMN53468.1"/>
    </source>
</evidence>
<dbReference type="SMART" id="SM00184">
    <property type="entry name" value="RING"/>
    <property type="match status" value="1"/>
</dbReference>
<evidence type="ECO:0000256" key="8">
    <source>
        <dbReference type="ARBA" id="ARBA00022806"/>
    </source>
</evidence>
<dbReference type="PROSITE" id="PS00518">
    <property type="entry name" value="ZF_RING_1"/>
    <property type="match status" value="1"/>
</dbReference>
<dbReference type="Proteomes" id="UP001187192">
    <property type="component" value="Unassembled WGS sequence"/>
</dbReference>
<dbReference type="GO" id="GO:0004386">
    <property type="term" value="F:helicase activity"/>
    <property type="evidence" value="ECO:0007669"/>
    <property type="project" value="UniProtKB-KW"/>
</dbReference>
<evidence type="ECO:0000256" key="11">
    <source>
        <dbReference type="ARBA" id="ARBA00022853"/>
    </source>
</evidence>
<dbReference type="Pfam" id="PF00176">
    <property type="entry name" value="SNF2-rel_dom"/>
    <property type="match status" value="1"/>
</dbReference>
<evidence type="ECO:0000256" key="10">
    <source>
        <dbReference type="ARBA" id="ARBA00022840"/>
    </source>
</evidence>
<name>A0AA88DBV0_FICCA</name>
<dbReference type="PANTHER" id="PTHR45626:SF22">
    <property type="entry name" value="DNA REPAIR PROTEIN RAD5"/>
    <property type="match status" value="1"/>
</dbReference>
<dbReference type="InterPro" id="IPR050628">
    <property type="entry name" value="SNF2_RAD54_helicase_TF"/>
</dbReference>
<dbReference type="PROSITE" id="PS51192">
    <property type="entry name" value="HELICASE_ATP_BIND_1"/>
    <property type="match status" value="1"/>
</dbReference>
<dbReference type="PANTHER" id="PTHR45626">
    <property type="entry name" value="TRANSCRIPTION TERMINATION FACTOR 2-RELATED"/>
    <property type="match status" value="1"/>
</dbReference>
<keyword evidence="10" id="KW-0067">ATP-binding</keyword>
<evidence type="ECO:0000259" key="18">
    <source>
        <dbReference type="PROSITE" id="PS51194"/>
    </source>
</evidence>
<evidence type="ECO:0000259" key="16">
    <source>
        <dbReference type="PROSITE" id="PS50089"/>
    </source>
</evidence>
<comment type="subcellular location">
    <subcellularLocation>
        <location evidence="1">Nucleus</location>
    </subcellularLocation>
</comment>
<keyword evidence="11" id="KW-0156">Chromatin regulator</keyword>
<dbReference type="SMART" id="SM00487">
    <property type="entry name" value="DEXDc"/>
    <property type="match status" value="1"/>
</dbReference>
<evidence type="ECO:0000256" key="3">
    <source>
        <dbReference type="ARBA" id="ARBA00022723"/>
    </source>
</evidence>
<feature type="domain" description="Helicase ATP-binding" evidence="17">
    <location>
        <begin position="683"/>
        <end position="869"/>
    </location>
</feature>
<dbReference type="GO" id="GO:0016818">
    <property type="term" value="F:hydrolase activity, acting on acid anhydrides, in phosphorus-containing anhydrides"/>
    <property type="evidence" value="ECO:0007669"/>
    <property type="project" value="InterPro"/>
</dbReference>
<evidence type="ECO:0000256" key="6">
    <source>
        <dbReference type="ARBA" id="ARBA00022771"/>
    </source>
</evidence>
<dbReference type="GO" id="GO:0006281">
    <property type="term" value="P:DNA repair"/>
    <property type="evidence" value="ECO:0007669"/>
    <property type="project" value="UniProtKB-KW"/>
</dbReference>
<dbReference type="Pfam" id="PF13920">
    <property type="entry name" value="zf-C3HC4_3"/>
    <property type="match status" value="1"/>
</dbReference>
<evidence type="ECO:0000256" key="12">
    <source>
        <dbReference type="ARBA" id="ARBA00023204"/>
    </source>
</evidence>
<dbReference type="InterPro" id="IPR056450">
    <property type="entry name" value="UBA_RAD5A"/>
</dbReference>
<evidence type="ECO:0000313" key="20">
    <source>
        <dbReference type="Proteomes" id="UP001187192"/>
    </source>
</evidence>
<dbReference type="FunFam" id="3.40.50.10810:FF:000089">
    <property type="entry name" value="DNA repair protein RAD5B"/>
    <property type="match status" value="1"/>
</dbReference>
<evidence type="ECO:0000259" key="17">
    <source>
        <dbReference type="PROSITE" id="PS51192"/>
    </source>
</evidence>
<evidence type="ECO:0000256" key="1">
    <source>
        <dbReference type="ARBA" id="ARBA00004123"/>
    </source>
</evidence>
<comment type="caution">
    <text evidence="19">The sequence shown here is derived from an EMBL/GenBank/DDBJ whole genome shotgun (WGS) entry which is preliminary data.</text>
</comment>
<keyword evidence="13" id="KW-0539">Nucleus</keyword>